<dbReference type="KEGG" id="vta:A0952"/>
<keyword evidence="2" id="KW-1185">Reference proteome</keyword>
<evidence type="ECO:0000313" key="2">
    <source>
        <dbReference type="Proteomes" id="UP000235828"/>
    </source>
</evidence>
<accession>A0A2N8ZAK0</accession>
<reference evidence="1 2" key="1">
    <citation type="submission" date="2017-10" db="EMBL/GenBank/DDBJ databases">
        <authorList>
            <person name="Banno H."/>
            <person name="Chua N.-H."/>
        </authorList>
    </citation>
    <scope>NUCLEOTIDE SEQUENCE [LARGE SCALE GENOMIC DNA]</scope>
    <source>
        <strain evidence="1">Vibrio tapetis CECT4600</strain>
    </source>
</reference>
<sequence length="51" mass="5815">MSRLDLILENFYSLNVFEHSNGNAFPQKRSESQTQNEIAIVITLNCSLISK</sequence>
<proteinExistence type="predicted"/>
<organism evidence="1 2">
    <name type="scientific">Vibrio tapetis subsp. tapetis</name>
    <dbReference type="NCBI Taxonomy" id="1671868"/>
    <lineage>
        <taxon>Bacteria</taxon>
        <taxon>Pseudomonadati</taxon>
        <taxon>Pseudomonadota</taxon>
        <taxon>Gammaproteobacteria</taxon>
        <taxon>Vibrionales</taxon>
        <taxon>Vibrionaceae</taxon>
        <taxon>Vibrio</taxon>
    </lineage>
</organism>
<gene>
    <name evidence="1" type="ORF">VTAP4600_A0952</name>
</gene>
<dbReference type="Proteomes" id="UP000235828">
    <property type="component" value="Chromosome A"/>
</dbReference>
<dbReference type="EMBL" id="LT960611">
    <property type="protein sequence ID" value="SON48931.1"/>
    <property type="molecule type" value="Genomic_DNA"/>
</dbReference>
<evidence type="ECO:0000313" key="1">
    <source>
        <dbReference type="EMBL" id="SON48931.1"/>
    </source>
</evidence>
<dbReference type="AlphaFoldDB" id="A0A2N8ZAK0"/>
<protein>
    <submittedName>
        <fullName evidence="1">Uncharacterized protein</fullName>
    </submittedName>
</protein>
<name>A0A2N8ZAK0_9VIBR</name>